<accession>A0A022R4A1</accession>
<dbReference type="Proteomes" id="UP000030748">
    <property type="component" value="Unassembled WGS sequence"/>
</dbReference>
<dbReference type="Pfam" id="PF05553">
    <property type="entry name" value="DUF761"/>
    <property type="match status" value="1"/>
</dbReference>
<evidence type="ECO:0000313" key="1">
    <source>
        <dbReference type="EMBL" id="EYU33660.1"/>
    </source>
</evidence>
<reference evidence="1 2" key="1">
    <citation type="journal article" date="2013" name="Proc. Natl. Acad. Sci. U.S.A.">
        <title>Fine-scale variation in meiotic recombination in Mimulus inferred from population shotgun sequencing.</title>
        <authorList>
            <person name="Hellsten U."/>
            <person name="Wright K.M."/>
            <person name="Jenkins J."/>
            <person name="Shu S."/>
            <person name="Yuan Y."/>
            <person name="Wessler S.R."/>
            <person name="Schmutz J."/>
            <person name="Willis J.H."/>
            <person name="Rokhsar D.S."/>
        </authorList>
    </citation>
    <scope>NUCLEOTIDE SEQUENCE [LARGE SCALE GENOMIC DNA]</scope>
    <source>
        <strain evidence="2">cv. DUN x IM62</strain>
    </source>
</reference>
<organism evidence="1 2">
    <name type="scientific">Erythranthe guttata</name>
    <name type="common">Yellow monkey flower</name>
    <name type="synonym">Mimulus guttatus</name>
    <dbReference type="NCBI Taxonomy" id="4155"/>
    <lineage>
        <taxon>Eukaryota</taxon>
        <taxon>Viridiplantae</taxon>
        <taxon>Streptophyta</taxon>
        <taxon>Embryophyta</taxon>
        <taxon>Tracheophyta</taxon>
        <taxon>Spermatophyta</taxon>
        <taxon>Magnoliopsida</taxon>
        <taxon>eudicotyledons</taxon>
        <taxon>Gunneridae</taxon>
        <taxon>Pentapetalae</taxon>
        <taxon>asterids</taxon>
        <taxon>lamiids</taxon>
        <taxon>Lamiales</taxon>
        <taxon>Phrymaceae</taxon>
        <taxon>Erythranthe</taxon>
    </lineage>
</organism>
<gene>
    <name evidence="1" type="ORF">MIMGU_mgv1a017512mg</name>
</gene>
<dbReference type="AlphaFoldDB" id="A0A022R4A1"/>
<dbReference type="PANTHER" id="PTHR36887">
    <property type="entry name" value="OS01G0532300 PROTEIN"/>
    <property type="match status" value="1"/>
</dbReference>
<dbReference type="PANTHER" id="PTHR36887:SF1">
    <property type="entry name" value="OS01G0532300 PROTEIN"/>
    <property type="match status" value="1"/>
</dbReference>
<proteinExistence type="predicted"/>
<evidence type="ECO:0000313" key="2">
    <source>
        <dbReference type="Proteomes" id="UP000030748"/>
    </source>
</evidence>
<keyword evidence="2" id="KW-1185">Reference proteome</keyword>
<sequence>MKKSPSTPSIFFIGEDIPAEEEVDGGELMSGQELFQKAENFIGDFYKQLKMQREESWKKLHGRLSHQAFN</sequence>
<name>A0A022R4A1_ERYGU</name>
<protein>
    <submittedName>
        <fullName evidence="1">Uncharacterized protein</fullName>
    </submittedName>
</protein>
<dbReference type="eggNOG" id="ENOG502RZQ2">
    <property type="taxonomic scope" value="Eukaryota"/>
</dbReference>
<dbReference type="InterPro" id="IPR008480">
    <property type="entry name" value="DUF761_pln"/>
</dbReference>
<dbReference type="EMBL" id="KI630752">
    <property type="protein sequence ID" value="EYU33660.1"/>
    <property type="molecule type" value="Genomic_DNA"/>
</dbReference>